<evidence type="ECO:0000259" key="9">
    <source>
        <dbReference type="PROSITE" id="PS51278"/>
    </source>
</evidence>
<protein>
    <recommendedName>
        <fullName evidence="3">asparagine synthase (glutamine-hydrolyzing)</fullName>
        <ecNumber evidence="3">6.3.5.4</ecNumber>
    </recommendedName>
</protein>
<comment type="caution">
    <text evidence="10">The sequence shown here is derived from an EMBL/GenBank/DDBJ whole genome shotgun (WGS) entry which is preliminary data.</text>
</comment>
<dbReference type="GO" id="GO:0004066">
    <property type="term" value="F:asparagine synthase (glutamine-hydrolyzing) activity"/>
    <property type="evidence" value="ECO:0007669"/>
    <property type="project" value="UniProtKB-EC"/>
</dbReference>
<evidence type="ECO:0000256" key="3">
    <source>
        <dbReference type="ARBA" id="ARBA00012737"/>
    </source>
</evidence>
<name>A0ABW5HMI3_9PSEU</name>
<keyword evidence="4" id="KW-0547">Nucleotide-binding</keyword>
<dbReference type="InterPro" id="IPR029055">
    <property type="entry name" value="Ntn_hydrolases_N"/>
</dbReference>
<dbReference type="PANTHER" id="PTHR43284:SF1">
    <property type="entry name" value="ASPARAGINE SYNTHETASE"/>
    <property type="match status" value="1"/>
</dbReference>
<dbReference type="SUPFAM" id="SSF52402">
    <property type="entry name" value="Adenine nucleotide alpha hydrolases-like"/>
    <property type="match status" value="1"/>
</dbReference>
<reference evidence="11" key="1">
    <citation type="journal article" date="2019" name="Int. J. Syst. Evol. Microbiol.">
        <title>The Global Catalogue of Microorganisms (GCM) 10K type strain sequencing project: providing services to taxonomists for standard genome sequencing and annotation.</title>
        <authorList>
            <consortium name="The Broad Institute Genomics Platform"/>
            <consortium name="The Broad Institute Genome Sequencing Center for Infectious Disease"/>
            <person name="Wu L."/>
            <person name="Ma J."/>
        </authorList>
    </citation>
    <scope>NUCLEOTIDE SEQUENCE [LARGE SCALE GENOMIC DNA]</scope>
    <source>
        <strain evidence="11">CGMCC 4.7641</strain>
    </source>
</reference>
<comment type="similarity">
    <text evidence="2">Belongs to the asparagine synthetase family.</text>
</comment>
<dbReference type="EMBL" id="JBHUKS010000037">
    <property type="protein sequence ID" value="MFD2474340.1"/>
    <property type="molecule type" value="Genomic_DNA"/>
</dbReference>
<evidence type="ECO:0000313" key="11">
    <source>
        <dbReference type="Proteomes" id="UP001597483"/>
    </source>
</evidence>
<evidence type="ECO:0000256" key="5">
    <source>
        <dbReference type="ARBA" id="ARBA00022840"/>
    </source>
</evidence>
<evidence type="ECO:0000256" key="1">
    <source>
        <dbReference type="ARBA" id="ARBA00005187"/>
    </source>
</evidence>
<keyword evidence="6" id="KW-0028">Amino-acid biosynthesis</keyword>
<dbReference type="InterPro" id="IPR051786">
    <property type="entry name" value="ASN_synthetase/amidase"/>
</dbReference>
<dbReference type="Pfam" id="PF00733">
    <property type="entry name" value="Asn_synthase"/>
    <property type="match status" value="1"/>
</dbReference>
<comment type="catalytic activity">
    <reaction evidence="8">
        <text>L-aspartate + L-glutamine + ATP + H2O = L-asparagine + L-glutamate + AMP + diphosphate + H(+)</text>
        <dbReference type="Rhea" id="RHEA:12228"/>
        <dbReference type="ChEBI" id="CHEBI:15377"/>
        <dbReference type="ChEBI" id="CHEBI:15378"/>
        <dbReference type="ChEBI" id="CHEBI:29985"/>
        <dbReference type="ChEBI" id="CHEBI:29991"/>
        <dbReference type="ChEBI" id="CHEBI:30616"/>
        <dbReference type="ChEBI" id="CHEBI:33019"/>
        <dbReference type="ChEBI" id="CHEBI:58048"/>
        <dbReference type="ChEBI" id="CHEBI:58359"/>
        <dbReference type="ChEBI" id="CHEBI:456215"/>
        <dbReference type="EC" id="6.3.5.4"/>
    </reaction>
</comment>
<dbReference type="CDD" id="cd01991">
    <property type="entry name" value="Asn_synthase_B_C"/>
    <property type="match status" value="1"/>
</dbReference>
<dbReference type="CDD" id="cd00712">
    <property type="entry name" value="AsnB"/>
    <property type="match status" value="1"/>
</dbReference>
<dbReference type="InterPro" id="IPR033738">
    <property type="entry name" value="AsnB_N"/>
</dbReference>
<proteinExistence type="inferred from homology"/>
<keyword evidence="11" id="KW-1185">Reference proteome</keyword>
<dbReference type="NCBIfam" id="TIGR01536">
    <property type="entry name" value="asn_synth_AEB"/>
    <property type="match status" value="1"/>
</dbReference>
<dbReference type="InterPro" id="IPR014729">
    <property type="entry name" value="Rossmann-like_a/b/a_fold"/>
</dbReference>
<evidence type="ECO:0000313" key="10">
    <source>
        <dbReference type="EMBL" id="MFD2474340.1"/>
    </source>
</evidence>
<accession>A0ABW5HMI3</accession>
<organism evidence="10 11">
    <name type="scientific">Amycolatopsis silviterrae</name>
    <dbReference type="NCBI Taxonomy" id="1656914"/>
    <lineage>
        <taxon>Bacteria</taxon>
        <taxon>Bacillati</taxon>
        <taxon>Actinomycetota</taxon>
        <taxon>Actinomycetes</taxon>
        <taxon>Pseudonocardiales</taxon>
        <taxon>Pseudonocardiaceae</taxon>
        <taxon>Amycolatopsis</taxon>
    </lineage>
</organism>
<evidence type="ECO:0000256" key="4">
    <source>
        <dbReference type="ARBA" id="ARBA00022741"/>
    </source>
</evidence>
<dbReference type="InterPro" id="IPR001962">
    <property type="entry name" value="Asn_synthase"/>
</dbReference>
<dbReference type="RefSeq" id="WP_378313541.1">
    <property type="nucleotide sequence ID" value="NZ_JBHUKS010000037.1"/>
</dbReference>
<keyword evidence="10" id="KW-0436">Ligase</keyword>
<dbReference type="Gene3D" id="3.60.20.10">
    <property type="entry name" value="Glutamine Phosphoribosylpyrophosphate, subunit 1, domain 1"/>
    <property type="match status" value="1"/>
</dbReference>
<evidence type="ECO:0000256" key="2">
    <source>
        <dbReference type="ARBA" id="ARBA00005752"/>
    </source>
</evidence>
<gene>
    <name evidence="10" type="primary">asnB</name>
    <name evidence="10" type="ORF">ACFSVL_43520</name>
</gene>
<keyword evidence="5" id="KW-0067">ATP-binding</keyword>
<dbReference type="InterPro" id="IPR017932">
    <property type="entry name" value="GATase_2_dom"/>
</dbReference>
<sequence length="734" mass="81301">MCGLAGIASIGRELPPDAGAVLTSMARAVAHRGPDGEQLFVDGPVALGFRRLALVGPTSGDQPLFSDDEQTVLIANGEVYNHRELEARMPGVRMRTKSDCEVLAHLYARHGMSFLDDVCGMYAIALWDRRRNRLVFARDRFGIKPLYFTIAGGQVVFGSEIKALFQHPACRRELDWERSLADQSMNIGAYLTDEPPATWFRDIELVPAGGMVAIDLNTGRIERSQYWQLPSFDGDEDASDAELIARYRELLEASVADCASADAELGLFLSGGVDSAAVAALAARLDGPEIHTFTVLGASTFLNGDGGAAHDAAAALGIPNHQLVFDVDRTPGVDQWKQLLWLLETPLCNAEQYFKYELYRYAKQLQPELRGMLLGQASDEYNGGYSPVLSGETDWAGFEAGLRQMARTSALRERPTLAPWWPDGQSSLVNDDLLRGAALRDPYRAYVAWKHRHIQQYNCWHEDRTAAGNGVEARVPFLDHRIIELLGRLPAKRRAGLLWDKRILRDAVRDVLPPAITDREKVSFFYGEGEGYTHRMMVRMLARDDGALLEEALAAPGAAGILRPDRARDALRRLENDLSPFDVEYLLRLVNLGLLDQMTRSLPALPVDAPRYEILPVADEADWEDDGARLAARLRRVPAPQQDEVVEFGEDVLLVHAPDDPSTMYLAVDGRFEYVVDAAESPEWWAFLRGVDARRSVAEIVAAAGLKYDDVQATLRDALDAGLLVLTRTPAVVR</sequence>
<dbReference type="Gene3D" id="3.40.50.620">
    <property type="entry name" value="HUPs"/>
    <property type="match status" value="1"/>
</dbReference>
<dbReference type="EC" id="6.3.5.4" evidence="3"/>
<feature type="domain" description="Glutamine amidotransferase type-2" evidence="9">
    <location>
        <begin position="2"/>
        <end position="217"/>
    </location>
</feature>
<dbReference type="InterPro" id="IPR006426">
    <property type="entry name" value="Asn_synth_AEB"/>
</dbReference>
<dbReference type="PIRSF" id="PIRSF001589">
    <property type="entry name" value="Asn_synthetase_glu-h"/>
    <property type="match status" value="1"/>
</dbReference>
<dbReference type="Pfam" id="PF13537">
    <property type="entry name" value="GATase_7"/>
    <property type="match status" value="1"/>
</dbReference>
<keyword evidence="7" id="KW-0315">Glutamine amidotransferase</keyword>
<dbReference type="Proteomes" id="UP001597483">
    <property type="component" value="Unassembled WGS sequence"/>
</dbReference>
<dbReference type="PANTHER" id="PTHR43284">
    <property type="entry name" value="ASPARAGINE SYNTHETASE (GLUTAMINE-HYDROLYZING)"/>
    <property type="match status" value="1"/>
</dbReference>
<dbReference type="SUPFAM" id="SSF56235">
    <property type="entry name" value="N-terminal nucleophile aminohydrolases (Ntn hydrolases)"/>
    <property type="match status" value="1"/>
</dbReference>
<dbReference type="PROSITE" id="PS51278">
    <property type="entry name" value="GATASE_TYPE_2"/>
    <property type="match status" value="1"/>
</dbReference>
<evidence type="ECO:0000256" key="6">
    <source>
        <dbReference type="ARBA" id="ARBA00022888"/>
    </source>
</evidence>
<comment type="pathway">
    <text evidence="1">Amino-acid biosynthesis; L-asparagine biosynthesis; L-asparagine from L-aspartate (L-Gln route): step 1/1.</text>
</comment>
<keyword evidence="6" id="KW-0061">Asparagine biosynthesis</keyword>
<evidence type="ECO:0000256" key="7">
    <source>
        <dbReference type="ARBA" id="ARBA00022962"/>
    </source>
</evidence>
<evidence type="ECO:0000256" key="8">
    <source>
        <dbReference type="ARBA" id="ARBA00048741"/>
    </source>
</evidence>